<dbReference type="SUPFAM" id="SSF53335">
    <property type="entry name" value="S-adenosyl-L-methionine-dependent methyltransferases"/>
    <property type="match status" value="1"/>
</dbReference>
<organism evidence="7 8">
    <name type="scientific">Triparma strigata</name>
    <dbReference type="NCBI Taxonomy" id="1606541"/>
    <lineage>
        <taxon>Eukaryota</taxon>
        <taxon>Sar</taxon>
        <taxon>Stramenopiles</taxon>
        <taxon>Ochrophyta</taxon>
        <taxon>Bolidophyceae</taxon>
        <taxon>Parmales</taxon>
        <taxon>Triparmaceae</taxon>
        <taxon>Triparma</taxon>
    </lineage>
</organism>
<evidence type="ECO:0000313" key="8">
    <source>
        <dbReference type="Proteomes" id="UP001165085"/>
    </source>
</evidence>
<dbReference type="CDD" id="cd02440">
    <property type="entry name" value="AdoMet_MTases"/>
    <property type="match status" value="1"/>
</dbReference>
<dbReference type="InterPro" id="IPR029063">
    <property type="entry name" value="SAM-dependent_MTases_sf"/>
</dbReference>
<dbReference type="PANTHER" id="PTHR21451:SF19">
    <property type="entry name" value="ACTIVATED IN BLOCKED UNFOLDED PROTEIN RESPONSE"/>
    <property type="match status" value="1"/>
</dbReference>
<evidence type="ECO:0000256" key="1">
    <source>
        <dbReference type="ARBA" id="ARBA00012190"/>
    </source>
</evidence>
<evidence type="ECO:0000256" key="2">
    <source>
        <dbReference type="ARBA" id="ARBA00020987"/>
    </source>
</evidence>
<dbReference type="InterPro" id="IPR030445">
    <property type="entry name" value="H3-K79_meTrfase"/>
</dbReference>
<proteinExistence type="predicted"/>
<dbReference type="EC" id="2.1.1.360" evidence="1"/>
<accession>A0A9W6ZI02</accession>
<keyword evidence="3" id="KW-0156">Chromatin regulator</keyword>
<dbReference type="Gene3D" id="3.40.50.150">
    <property type="entry name" value="Vaccinia Virus protein VP39"/>
    <property type="match status" value="1"/>
</dbReference>
<evidence type="ECO:0000256" key="5">
    <source>
        <dbReference type="ARBA" id="ARBA00047770"/>
    </source>
</evidence>
<dbReference type="AlphaFoldDB" id="A0A9W6ZI02"/>
<feature type="domain" description="DOT1" evidence="6">
    <location>
        <begin position="158"/>
        <end position="288"/>
    </location>
</feature>
<dbReference type="Pfam" id="PF08123">
    <property type="entry name" value="DOT1"/>
    <property type="match status" value="1"/>
</dbReference>
<dbReference type="OrthoDB" id="443402at2759"/>
<evidence type="ECO:0000256" key="3">
    <source>
        <dbReference type="ARBA" id="ARBA00022853"/>
    </source>
</evidence>
<evidence type="ECO:0000313" key="7">
    <source>
        <dbReference type="EMBL" id="GMH51652.1"/>
    </source>
</evidence>
<dbReference type="PANTHER" id="PTHR21451">
    <property type="entry name" value="HISTONE H3 METHYLTRANSFERASE"/>
    <property type="match status" value="1"/>
</dbReference>
<keyword evidence="8" id="KW-1185">Reference proteome</keyword>
<comment type="catalytic activity">
    <reaction evidence="5">
        <text>L-lysyl(79)-[histone H3] + 3 S-adenosyl-L-methionine = N(6),N(6),N(6)-trimethyl-L-lysyl(79)-[histone H3] + 3 S-adenosyl-L-homocysteine + 3 H(+)</text>
        <dbReference type="Rhea" id="RHEA:60328"/>
        <dbReference type="Rhea" id="RHEA-COMP:15549"/>
        <dbReference type="Rhea" id="RHEA-COMP:15552"/>
        <dbReference type="ChEBI" id="CHEBI:15378"/>
        <dbReference type="ChEBI" id="CHEBI:29969"/>
        <dbReference type="ChEBI" id="CHEBI:57856"/>
        <dbReference type="ChEBI" id="CHEBI:59789"/>
        <dbReference type="ChEBI" id="CHEBI:61961"/>
        <dbReference type="EC" id="2.1.1.360"/>
    </reaction>
</comment>
<dbReference type="GO" id="GO:0051726">
    <property type="term" value="P:regulation of cell cycle"/>
    <property type="evidence" value="ECO:0007669"/>
    <property type="project" value="InterPro"/>
</dbReference>
<dbReference type="GO" id="GO:0140956">
    <property type="term" value="F:histone H3K79 trimethyltransferase activity"/>
    <property type="evidence" value="ECO:0007669"/>
    <property type="project" value="UniProtKB-EC"/>
</dbReference>
<sequence>MAVALVAAPVTPFSTSIPNLATKSPASPALRPLAKASSTPTRLHLVPDVSSLIAYTNDPVGDILAEIKPAYLAATLVAIGAVGVTFAQLLPSIGAAAFVLTEEEDAAVNAVANAYDAADWEKEDTEQGTKGYVNRRRQANEAKDAYQEGKSNREIRDSSLRYAETNLDFLAVLMRAAGVQRGQVFVDVGSGCGRTTLGAAALYPSLGKCTGVEFLPELVKMSNGYRGKVKGKKASTDFVSGDFTDPAVQSRLFGKADIVFASATYFNKNELEVALEDTLNVGSKVIMVDQRLRGSGFKLLEEVNDAAGDLQLNTGYVYEKVA</sequence>
<dbReference type="Proteomes" id="UP001165085">
    <property type="component" value="Unassembled WGS sequence"/>
</dbReference>
<evidence type="ECO:0000259" key="6">
    <source>
        <dbReference type="Pfam" id="PF08123"/>
    </source>
</evidence>
<evidence type="ECO:0000256" key="4">
    <source>
        <dbReference type="ARBA" id="ARBA00029821"/>
    </source>
</evidence>
<comment type="caution">
    <text evidence="7">The sequence shown here is derived from an EMBL/GenBank/DDBJ whole genome shotgun (WGS) entry which is preliminary data.</text>
</comment>
<gene>
    <name evidence="7" type="ORF">TrST_g11008</name>
</gene>
<reference evidence="8" key="1">
    <citation type="journal article" date="2023" name="Commun. Biol.">
        <title>Genome analysis of Parmales, the sister group of diatoms, reveals the evolutionary specialization of diatoms from phago-mixotrophs to photoautotrophs.</title>
        <authorList>
            <person name="Ban H."/>
            <person name="Sato S."/>
            <person name="Yoshikawa S."/>
            <person name="Yamada K."/>
            <person name="Nakamura Y."/>
            <person name="Ichinomiya M."/>
            <person name="Sato N."/>
            <person name="Blanc-Mathieu R."/>
            <person name="Endo H."/>
            <person name="Kuwata A."/>
            <person name="Ogata H."/>
        </authorList>
    </citation>
    <scope>NUCLEOTIDE SEQUENCE [LARGE SCALE GENOMIC DNA]</scope>
    <source>
        <strain evidence="8">NIES 3701</strain>
    </source>
</reference>
<protein>
    <recommendedName>
        <fullName evidence="2">Histone-lysine N-methyltransferase, H3 lysine-79 specific</fullName>
        <ecNumber evidence="1">2.1.1.360</ecNumber>
    </recommendedName>
    <alternativeName>
        <fullName evidence="4">Histone H3-K79 methyltransferase</fullName>
    </alternativeName>
</protein>
<dbReference type="InterPro" id="IPR025789">
    <property type="entry name" value="DOT1_dom"/>
</dbReference>
<name>A0A9W6ZI02_9STRA</name>
<dbReference type="EMBL" id="BRXY01000005">
    <property type="protein sequence ID" value="GMH51652.1"/>
    <property type="molecule type" value="Genomic_DNA"/>
</dbReference>